<dbReference type="Proteomes" id="UP000295636">
    <property type="component" value="Unassembled WGS sequence"/>
</dbReference>
<dbReference type="AlphaFoldDB" id="A0A4R5K7Q0"/>
<protein>
    <submittedName>
        <fullName evidence="2">VOC family protein</fullName>
    </submittedName>
</protein>
<evidence type="ECO:0000313" key="3">
    <source>
        <dbReference type="Proteomes" id="UP000295636"/>
    </source>
</evidence>
<reference evidence="2 3" key="1">
    <citation type="submission" date="2019-03" db="EMBL/GenBank/DDBJ databases">
        <title>This is whole genome sequence of Paenibacillus sp MS74 strain.</title>
        <authorList>
            <person name="Trinh H.N."/>
        </authorList>
    </citation>
    <scope>NUCLEOTIDE SEQUENCE [LARGE SCALE GENOMIC DNA]</scope>
    <source>
        <strain evidence="2 3">MS74</strain>
    </source>
</reference>
<dbReference type="EMBL" id="SMRT01000033">
    <property type="protein sequence ID" value="TDF90507.1"/>
    <property type="molecule type" value="Genomic_DNA"/>
</dbReference>
<dbReference type="PANTHER" id="PTHR36113">
    <property type="entry name" value="LYASE, PUTATIVE-RELATED-RELATED"/>
    <property type="match status" value="1"/>
</dbReference>
<feature type="domain" description="VOC" evidence="1">
    <location>
        <begin position="4"/>
        <end position="147"/>
    </location>
</feature>
<dbReference type="SUPFAM" id="SSF54593">
    <property type="entry name" value="Glyoxalase/Bleomycin resistance protein/Dihydroxybiphenyl dioxygenase"/>
    <property type="match status" value="1"/>
</dbReference>
<proteinExistence type="predicted"/>
<dbReference type="Gene3D" id="3.10.180.10">
    <property type="entry name" value="2,3-Dihydroxybiphenyl 1,2-Dioxygenase, domain 1"/>
    <property type="match status" value="1"/>
</dbReference>
<dbReference type="RefSeq" id="WP_133236633.1">
    <property type="nucleotide sequence ID" value="NZ_SMRT01000033.1"/>
</dbReference>
<dbReference type="InterPro" id="IPR037523">
    <property type="entry name" value="VOC_core"/>
</dbReference>
<comment type="caution">
    <text evidence="2">The sequence shown here is derived from an EMBL/GenBank/DDBJ whole genome shotgun (WGS) entry which is preliminary data.</text>
</comment>
<dbReference type="PROSITE" id="PS51819">
    <property type="entry name" value="VOC"/>
    <property type="match status" value="1"/>
</dbReference>
<dbReference type="InterPro" id="IPR004360">
    <property type="entry name" value="Glyas_Fos-R_dOase_dom"/>
</dbReference>
<dbReference type="InterPro" id="IPR029068">
    <property type="entry name" value="Glyas_Bleomycin-R_OHBP_Dase"/>
</dbReference>
<accession>A0A4R5K7Q0</accession>
<evidence type="ECO:0000313" key="2">
    <source>
        <dbReference type="EMBL" id="TDF90507.1"/>
    </source>
</evidence>
<gene>
    <name evidence="2" type="ORF">E1757_33915</name>
</gene>
<dbReference type="OrthoDB" id="9795618at2"/>
<evidence type="ECO:0000259" key="1">
    <source>
        <dbReference type="PROSITE" id="PS51819"/>
    </source>
</evidence>
<sequence length="152" mass="17633">MWQGFHHVALVTRNLDETIRFYQNVLEMQVGTVYPAFKQRGRHCFIRPGYVDTWGIHFFENPDAQIFRSDEELKRLAENPAAVDLYNFLPGALQHIAFAVQSEEKGLTLRAKLMSNGIVMTDIYDQGRIRNFIFTDNNGIQLEVAWPKEITN</sequence>
<dbReference type="CDD" id="cd06587">
    <property type="entry name" value="VOC"/>
    <property type="match status" value="1"/>
</dbReference>
<keyword evidence="3" id="KW-1185">Reference proteome</keyword>
<organism evidence="2 3">
    <name type="scientific">Paenibacillus piri</name>
    <dbReference type="NCBI Taxonomy" id="2547395"/>
    <lineage>
        <taxon>Bacteria</taxon>
        <taxon>Bacillati</taxon>
        <taxon>Bacillota</taxon>
        <taxon>Bacilli</taxon>
        <taxon>Bacillales</taxon>
        <taxon>Paenibacillaceae</taxon>
        <taxon>Paenibacillus</taxon>
    </lineage>
</organism>
<dbReference type="PANTHER" id="PTHR36113:SF1">
    <property type="entry name" value="GLYOXALASE_BLEOMYCIN RESISTANCE PROTEIN_DIOXYGENASE"/>
    <property type="match status" value="1"/>
</dbReference>
<name>A0A4R5K7Q0_9BACL</name>
<dbReference type="Pfam" id="PF00903">
    <property type="entry name" value="Glyoxalase"/>
    <property type="match status" value="1"/>
</dbReference>
<dbReference type="InterPro" id="IPR051332">
    <property type="entry name" value="Fosfomycin_Res_Enzymes"/>
</dbReference>